<comment type="caution">
    <text evidence="5">The sequence shown here is derived from an EMBL/GenBank/DDBJ whole genome shotgun (WGS) entry which is preliminary data.</text>
</comment>
<evidence type="ECO:0000259" key="4">
    <source>
        <dbReference type="Pfam" id="PF16555"/>
    </source>
</evidence>
<organism evidence="5 6">
    <name type="scientific">Corynebacterium pseudodiphtheriticum</name>
    <dbReference type="NCBI Taxonomy" id="37637"/>
    <lineage>
        <taxon>Bacteria</taxon>
        <taxon>Bacillati</taxon>
        <taxon>Actinomycetota</taxon>
        <taxon>Actinomycetes</taxon>
        <taxon>Mycobacteriales</taxon>
        <taxon>Corynebacteriaceae</taxon>
        <taxon>Corynebacterium</taxon>
    </lineage>
</organism>
<gene>
    <name evidence="5" type="ORF">QPX42_03050</name>
</gene>
<sequence>MVSFKSRVIAICAAGTLAIGSAAVAAPISFAQETADTAVGGEVTGDAGAEGAVNLPFGAPAAAGSPNGLPTAAQADLIDANNTGTLKIKKILGDPQLNGGATHHGAPSEDSKFLQGATFNIKRLDIDLTVQQGWRTLNDLVANPEKIEETPDHSTQPAEEKRSQTTNTEGEATFDEIPMGVYVVTEESREGYSTSAPFLVSLPYSDGNSGKWEYTRTVYPKNQELRPNKQVDAQGATLGSNMAYTINAPVPAGTLSNLKITDNLIENLQLVADSPAPKVSFSEGNGAGTPLTAGADYNLTATDQLLEIEFTESGLGKLEQARIGKPNLQVHVQFEAKVVSLPAAGQSITNTAEIEYPNGAKVTTDSPAADGEADPKPTRTDYANLTITKFTNDTEGDVDLSGAEFELYRCVDKELKGEAIPVSTTETLTEGFNPVEATTLTTVKSQQNEREGEFRGYGIPVRTYAAGGTATQDYEYCVVETKAPDGFIRNPEVHKLNLQTATANQAAELSVRVENQRDNFLSSLPATGAWGIILVFLVGLGLLARGFYTSRKDGRATA</sequence>
<accession>A0AAP4BTN0</accession>
<reference evidence="5" key="1">
    <citation type="submission" date="2023-05" db="EMBL/GenBank/DDBJ databases">
        <title>Metabolic capabilities are highly conserved among human nasal-associated Corynebacterium species in pangenomic analyses.</title>
        <authorList>
            <person name="Tran T.H."/>
            <person name="Roberts A.Q."/>
            <person name="Escapa I.F."/>
            <person name="Gao W."/>
            <person name="Conlan S."/>
            <person name="Kong H."/>
            <person name="Segre J.A."/>
            <person name="Kelly M.S."/>
            <person name="Lemon K.P."/>
        </authorList>
    </citation>
    <scope>NUCLEOTIDE SEQUENCE</scope>
    <source>
        <strain evidence="5">KPL2773</strain>
    </source>
</reference>
<feature type="region of interest" description="Disordered" evidence="1">
    <location>
        <begin position="141"/>
        <end position="171"/>
    </location>
</feature>
<dbReference type="EMBL" id="JASNVH010000004">
    <property type="protein sequence ID" value="MDK4306531.1"/>
    <property type="molecule type" value="Genomic_DNA"/>
</dbReference>
<name>A0AAP4BTN0_9CORY</name>
<dbReference type="GO" id="GO:0005975">
    <property type="term" value="P:carbohydrate metabolic process"/>
    <property type="evidence" value="ECO:0007669"/>
    <property type="project" value="UniProtKB-ARBA"/>
</dbReference>
<feature type="compositionally biased region" description="Basic and acidic residues" evidence="1">
    <location>
        <begin position="145"/>
        <end position="163"/>
    </location>
</feature>
<proteinExistence type="predicted"/>
<protein>
    <submittedName>
        <fullName evidence="5">SpaH/EbpB family LPXTG-anchored major pilin</fullName>
    </submittedName>
</protein>
<dbReference type="NCBIfam" id="NF033902">
    <property type="entry name" value="iso_D2_wall_anc"/>
    <property type="match status" value="1"/>
</dbReference>
<evidence type="ECO:0000256" key="2">
    <source>
        <dbReference type="SAM" id="Phobius"/>
    </source>
</evidence>
<dbReference type="AlphaFoldDB" id="A0AAP4BTN0"/>
<keyword evidence="2" id="KW-0812">Transmembrane</keyword>
<dbReference type="Gene3D" id="2.60.40.740">
    <property type="match status" value="1"/>
</dbReference>
<dbReference type="InterPro" id="IPR013783">
    <property type="entry name" value="Ig-like_fold"/>
</dbReference>
<dbReference type="NCBIfam" id="TIGR04226">
    <property type="entry name" value="RrgB_K2N_iso_D2"/>
    <property type="match status" value="1"/>
</dbReference>
<dbReference type="Proteomes" id="UP001224412">
    <property type="component" value="Unassembled WGS sequence"/>
</dbReference>
<evidence type="ECO:0000256" key="1">
    <source>
        <dbReference type="SAM" id="MobiDB-lite"/>
    </source>
</evidence>
<feature type="chain" id="PRO_5042969705" evidence="3">
    <location>
        <begin position="26"/>
        <end position="558"/>
    </location>
</feature>
<dbReference type="InterPro" id="IPR026466">
    <property type="entry name" value="Fim_isopep_form_D2_dom"/>
</dbReference>
<feature type="transmembrane region" description="Helical" evidence="2">
    <location>
        <begin position="528"/>
        <end position="548"/>
    </location>
</feature>
<feature type="domain" description="Gram-positive pilin subunit D1 N-terminal" evidence="4">
    <location>
        <begin position="86"/>
        <end position="223"/>
    </location>
</feature>
<evidence type="ECO:0000313" key="5">
    <source>
        <dbReference type="EMBL" id="MDK4306531.1"/>
    </source>
</evidence>
<keyword evidence="3" id="KW-0732">Signal</keyword>
<dbReference type="Pfam" id="PF16555">
    <property type="entry name" value="GramPos_pilinD1"/>
    <property type="match status" value="1"/>
</dbReference>
<feature type="region of interest" description="Disordered" evidence="1">
    <location>
        <begin position="359"/>
        <end position="378"/>
    </location>
</feature>
<keyword evidence="2" id="KW-0472">Membrane</keyword>
<dbReference type="Gene3D" id="2.60.40.10">
    <property type="entry name" value="Immunoglobulins"/>
    <property type="match status" value="2"/>
</dbReference>
<evidence type="ECO:0000313" key="6">
    <source>
        <dbReference type="Proteomes" id="UP001224412"/>
    </source>
</evidence>
<evidence type="ECO:0000256" key="3">
    <source>
        <dbReference type="SAM" id="SignalP"/>
    </source>
</evidence>
<keyword evidence="2" id="KW-1133">Transmembrane helix</keyword>
<dbReference type="InterPro" id="IPR032364">
    <property type="entry name" value="GramPos_pilinD1_N"/>
</dbReference>
<dbReference type="InterPro" id="IPR048052">
    <property type="entry name" value="FM1-like"/>
</dbReference>
<dbReference type="RefSeq" id="WP_242721634.1">
    <property type="nucleotide sequence ID" value="NZ_CP051667.1"/>
</dbReference>
<feature type="signal peptide" evidence="3">
    <location>
        <begin position="1"/>
        <end position="25"/>
    </location>
</feature>